<evidence type="ECO:0000313" key="1">
    <source>
        <dbReference type="EMBL" id="GAA0860359.1"/>
    </source>
</evidence>
<accession>A0ABP3X3Q6</accession>
<name>A0ABP3X3Q6_9ALTE</name>
<organism evidence="1 2">
    <name type="scientific">Aliiglaciecola litoralis</name>
    <dbReference type="NCBI Taxonomy" id="582857"/>
    <lineage>
        <taxon>Bacteria</taxon>
        <taxon>Pseudomonadati</taxon>
        <taxon>Pseudomonadota</taxon>
        <taxon>Gammaproteobacteria</taxon>
        <taxon>Alteromonadales</taxon>
        <taxon>Alteromonadaceae</taxon>
        <taxon>Aliiglaciecola</taxon>
    </lineage>
</organism>
<dbReference type="Proteomes" id="UP001500359">
    <property type="component" value="Unassembled WGS sequence"/>
</dbReference>
<comment type="caution">
    <text evidence="1">The sequence shown here is derived from an EMBL/GenBank/DDBJ whole genome shotgun (WGS) entry which is preliminary data.</text>
</comment>
<dbReference type="RefSeq" id="WP_343862714.1">
    <property type="nucleotide sequence ID" value="NZ_BAAAFD010000027.1"/>
</dbReference>
<proteinExistence type="predicted"/>
<sequence length="133" mass="14769">MEQGKVETQKLFDAVFPIAKQLLLENEEFFPFGEIMKPNGEQVNLSASNGEERPKSSELIDLLKNHYIDSAKAKEIIASALVYDVMVNGSDSIAVELDHVSGYSVIVVVPYELTKTELIIGEMFTVKGKNSIF</sequence>
<reference evidence="2" key="1">
    <citation type="journal article" date="2019" name="Int. J. Syst. Evol. Microbiol.">
        <title>The Global Catalogue of Microorganisms (GCM) 10K type strain sequencing project: providing services to taxonomists for standard genome sequencing and annotation.</title>
        <authorList>
            <consortium name="The Broad Institute Genomics Platform"/>
            <consortium name="The Broad Institute Genome Sequencing Center for Infectious Disease"/>
            <person name="Wu L."/>
            <person name="Ma J."/>
        </authorList>
    </citation>
    <scope>NUCLEOTIDE SEQUENCE [LARGE SCALE GENOMIC DNA]</scope>
    <source>
        <strain evidence="2">JCM 15896</strain>
    </source>
</reference>
<gene>
    <name evidence="1" type="ORF">GCM10009114_37120</name>
</gene>
<dbReference type="EMBL" id="BAAAFD010000027">
    <property type="protein sequence ID" value="GAA0860359.1"/>
    <property type="molecule type" value="Genomic_DNA"/>
</dbReference>
<evidence type="ECO:0000313" key="2">
    <source>
        <dbReference type="Proteomes" id="UP001500359"/>
    </source>
</evidence>
<keyword evidence="2" id="KW-1185">Reference proteome</keyword>
<protein>
    <submittedName>
        <fullName evidence="1">Uncharacterized protein</fullName>
    </submittedName>
</protein>